<dbReference type="EMBL" id="RCYZ01000002">
    <property type="protein sequence ID" value="TPG67275.1"/>
    <property type="molecule type" value="Genomic_DNA"/>
</dbReference>
<evidence type="ECO:0000313" key="3">
    <source>
        <dbReference type="EMBL" id="TPG67275.1"/>
    </source>
</evidence>
<evidence type="ECO:0000259" key="2">
    <source>
        <dbReference type="Pfam" id="PF00149"/>
    </source>
</evidence>
<dbReference type="AlphaFoldDB" id="A0A502H0G4"/>
<gene>
    <name evidence="3" type="ORF">EAH73_05980</name>
</gene>
<dbReference type="PANTHER" id="PTHR43143">
    <property type="entry name" value="METALLOPHOSPHOESTERASE, CALCINEURIN SUPERFAMILY"/>
    <property type="match status" value="1"/>
</dbReference>
<keyword evidence="4" id="KW-1185">Reference proteome</keyword>
<dbReference type="PANTHER" id="PTHR43143:SF1">
    <property type="entry name" value="SERINE_THREONINE-PROTEIN PHOSPHATASE CPPED1"/>
    <property type="match status" value="1"/>
</dbReference>
<proteinExistence type="predicted"/>
<dbReference type="SUPFAM" id="SSF56300">
    <property type="entry name" value="Metallo-dependent phosphatases"/>
    <property type="match status" value="1"/>
</dbReference>
<name>A0A502H0G4_9BACT</name>
<feature type="compositionally biased region" description="Polar residues" evidence="1">
    <location>
        <begin position="373"/>
        <end position="384"/>
    </location>
</feature>
<dbReference type="GO" id="GO:0016787">
    <property type="term" value="F:hydrolase activity"/>
    <property type="evidence" value="ECO:0007669"/>
    <property type="project" value="InterPro"/>
</dbReference>
<evidence type="ECO:0000313" key="4">
    <source>
        <dbReference type="Proteomes" id="UP000317646"/>
    </source>
</evidence>
<protein>
    <submittedName>
        <fullName evidence="3">Metallophosphoesterase</fullName>
    </submittedName>
</protein>
<dbReference type="RefSeq" id="WP_140465581.1">
    <property type="nucleotide sequence ID" value="NZ_RCYZ01000002.1"/>
</dbReference>
<dbReference type="InterPro" id="IPR029052">
    <property type="entry name" value="Metallo-depent_PP-like"/>
</dbReference>
<dbReference type="OrthoDB" id="9816081at2"/>
<comment type="caution">
    <text evidence="3">The sequence shown here is derived from an EMBL/GenBank/DDBJ whole genome shotgun (WGS) entry which is preliminary data.</text>
</comment>
<dbReference type="InterPro" id="IPR051918">
    <property type="entry name" value="STPP_CPPED1"/>
</dbReference>
<organism evidence="3 4">
    <name type="scientific">Hymenobacter nivis</name>
    <dbReference type="NCBI Taxonomy" id="1850093"/>
    <lineage>
        <taxon>Bacteria</taxon>
        <taxon>Pseudomonadati</taxon>
        <taxon>Bacteroidota</taxon>
        <taxon>Cytophagia</taxon>
        <taxon>Cytophagales</taxon>
        <taxon>Hymenobacteraceae</taxon>
        <taxon>Hymenobacter</taxon>
    </lineage>
</organism>
<accession>A0A502H0G4</accession>
<feature type="region of interest" description="Disordered" evidence="1">
    <location>
        <begin position="368"/>
        <end position="390"/>
    </location>
</feature>
<dbReference type="Gene3D" id="3.60.21.10">
    <property type="match status" value="1"/>
</dbReference>
<feature type="domain" description="Calcineurin-like phosphoesterase" evidence="2">
    <location>
        <begin position="18"/>
        <end position="197"/>
    </location>
</feature>
<dbReference type="Pfam" id="PF00149">
    <property type="entry name" value="Metallophos"/>
    <property type="match status" value="1"/>
</dbReference>
<reference evidence="3 4" key="1">
    <citation type="journal article" date="2019" name="Environ. Microbiol.">
        <title>Species interactions and distinct microbial communities in high Arctic permafrost affected cryosols are associated with the CH4 and CO2 gas fluxes.</title>
        <authorList>
            <person name="Altshuler I."/>
            <person name="Hamel J."/>
            <person name="Turney S."/>
            <person name="Magnuson E."/>
            <person name="Levesque R."/>
            <person name="Greer C."/>
            <person name="Whyte L.G."/>
        </authorList>
    </citation>
    <scope>NUCLEOTIDE SEQUENCE [LARGE SCALE GENOMIC DNA]</scope>
    <source>
        <strain evidence="3 4">S9.2P</strain>
    </source>
</reference>
<dbReference type="Proteomes" id="UP000317646">
    <property type="component" value="Unassembled WGS sequence"/>
</dbReference>
<dbReference type="InterPro" id="IPR004843">
    <property type="entry name" value="Calcineurin-like_PHP"/>
</dbReference>
<evidence type="ECO:0000256" key="1">
    <source>
        <dbReference type="SAM" id="MobiDB-lite"/>
    </source>
</evidence>
<sequence length="390" mass="41093">MAETLPPAPSAGKPLVYAHLGDLHITDAKARHYLDLLAMLVQLEVEGAGLLDFVYLPGDVADNGRAEQYRLVAAALRLVSAPVHAISGDHDMEPGSLAAFYAGLGAAPLPRALDVQGVRCLFLDVCGPGAGGPDFRLGAPQLAWLRAQLAQVPPGTEVALFMHTYPADLQDAAEREQLAALLAQHHVALVDMGHTHYNELANDGTTVYAATRSTGQIEEGPVGYSLVSLDQGVVSWRFKPVDGGFPFVLITAPADYRLLRHGQPAVGAQFTVRALVFGSHAVASVCCWLGDDGPRLAMRPDAHGVWQAKATCPAGAGPFLALTVEARDATGRPGRHQLRLARAPYQPPLRPGVGSDAVSVGAWEENGILGTQLGPNRNAKSPKNSSSTSS</sequence>